<proteinExistence type="predicted"/>
<sequence>MAVVQQYLVRRLRAHATKVGISRLEAVRAALGGDALEVAPPSAIRLKARVASSKTSDQLLGDGAATAGSCAQDKAVEQAAQRLRDTAVKLAAAAQRKGRRSSLLRRASATDAGAGPGSALSDGPDRLAGPVPRLDSARDVRLALRLRKPDCELGEQTAVALRSFQPAPLSLVSGSVGEDLLMLVRAAYSRGTQSAAGVV</sequence>
<reference evidence="2 3" key="1">
    <citation type="submission" date="2019-07" db="EMBL/GenBank/DDBJ databases">
        <title>Genomes of Cafeteria roenbergensis.</title>
        <authorList>
            <person name="Fischer M.G."/>
            <person name="Hackl T."/>
            <person name="Roman M."/>
        </authorList>
    </citation>
    <scope>NUCLEOTIDE SEQUENCE [LARGE SCALE GENOMIC DNA]</scope>
    <source>
        <strain evidence="2 3">Cflag</strain>
    </source>
</reference>
<dbReference type="AlphaFoldDB" id="A0A5A8DMX2"/>
<dbReference type="EMBL" id="VLTM01000010">
    <property type="protein sequence ID" value="KAA0165957.1"/>
    <property type="molecule type" value="Genomic_DNA"/>
</dbReference>
<protein>
    <submittedName>
        <fullName evidence="2">Uncharacterized protein</fullName>
    </submittedName>
</protein>
<evidence type="ECO:0000313" key="3">
    <source>
        <dbReference type="Proteomes" id="UP000325113"/>
    </source>
</evidence>
<accession>A0A5A8DMX2</accession>
<organism evidence="2 3">
    <name type="scientific">Cafeteria roenbergensis</name>
    <name type="common">Marine flagellate</name>
    <dbReference type="NCBI Taxonomy" id="33653"/>
    <lineage>
        <taxon>Eukaryota</taxon>
        <taxon>Sar</taxon>
        <taxon>Stramenopiles</taxon>
        <taxon>Bigyra</taxon>
        <taxon>Opalozoa</taxon>
        <taxon>Bicosoecida</taxon>
        <taxon>Cafeteriaceae</taxon>
        <taxon>Cafeteria</taxon>
    </lineage>
</organism>
<gene>
    <name evidence="2" type="ORF">FNF31_01571</name>
</gene>
<comment type="caution">
    <text evidence="2">The sequence shown here is derived from an EMBL/GenBank/DDBJ whole genome shotgun (WGS) entry which is preliminary data.</text>
</comment>
<name>A0A5A8DMX2_CAFRO</name>
<feature type="region of interest" description="Disordered" evidence="1">
    <location>
        <begin position="101"/>
        <end position="132"/>
    </location>
</feature>
<evidence type="ECO:0000313" key="2">
    <source>
        <dbReference type="EMBL" id="KAA0165957.1"/>
    </source>
</evidence>
<evidence type="ECO:0000256" key="1">
    <source>
        <dbReference type="SAM" id="MobiDB-lite"/>
    </source>
</evidence>
<dbReference type="Proteomes" id="UP000325113">
    <property type="component" value="Unassembled WGS sequence"/>
</dbReference>